<protein>
    <submittedName>
        <fullName evidence="3">Tripartite tricarboxylate transporter TctB family protein</fullName>
    </submittedName>
</protein>
<sequence length="169" mass="19055">MIGNVITSVLLLIASVYIYIESIQMPMLGGLAVAGPSFFPLCCAAFFTVTAVILMGTEIYRVMSGKYGTEEISYFHRELYRAAQLKNKISSNMRGLFRMILIPALMIAYGIALRPVGFEISTWIFLDLTMLVCGEKRWKRLVFIPAAAIAFVYLVFVRFLRVSVPMQFL</sequence>
<reference evidence="3 4" key="1">
    <citation type="submission" date="2016-11" db="EMBL/GenBank/DDBJ databases">
        <authorList>
            <person name="Jaros S."/>
            <person name="Januszkiewicz K."/>
            <person name="Wedrychowicz H."/>
        </authorList>
    </citation>
    <scope>NUCLEOTIDE SEQUENCE [LARGE SCALE GENOMIC DNA]</scope>
    <source>
        <strain evidence="3 4">DSM 17459</strain>
    </source>
</reference>
<dbReference type="InterPro" id="IPR009936">
    <property type="entry name" value="DUF1468"/>
</dbReference>
<dbReference type="AlphaFoldDB" id="A0A1M5CSQ3"/>
<feature type="transmembrane region" description="Helical" evidence="1">
    <location>
        <begin position="141"/>
        <end position="160"/>
    </location>
</feature>
<dbReference type="Pfam" id="PF07331">
    <property type="entry name" value="TctB"/>
    <property type="match status" value="1"/>
</dbReference>
<dbReference type="STRING" id="1122155.SAMN02745158_04275"/>
<feature type="domain" description="DUF1468" evidence="2">
    <location>
        <begin position="8"/>
        <end position="165"/>
    </location>
</feature>
<accession>A0A1M5CSQ3</accession>
<dbReference type="Proteomes" id="UP000184245">
    <property type="component" value="Unassembled WGS sequence"/>
</dbReference>
<evidence type="ECO:0000256" key="1">
    <source>
        <dbReference type="SAM" id="Phobius"/>
    </source>
</evidence>
<evidence type="ECO:0000313" key="3">
    <source>
        <dbReference type="EMBL" id="SHF57706.1"/>
    </source>
</evidence>
<evidence type="ECO:0000259" key="2">
    <source>
        <dbReference type="Pfam" id="PF07331"/>
    </source>
</evidence>
<dbReference type="RefSeq" id="WP_072854788.1">
    <property type="nucleotide sequence ID" value="NZ_FQVI01000045.1"/>
</dbReference>
<keyword evidence="4" id="KW-1185">Reference proteome</keyword>
<organism evidence="3 4">
    <name type="scientific">Lactonifactor longoviformis DSM 17459</name>
    <dbReference type="NCBI Taxonomy" id="1122155"/>
    <lineage>
        <taxon>Bacteria</taxon>
        <taxon>Bacillati</taxon>
        <taxon>Bacillota</taxon>
        <taxon>Clostridia</taxon>
        <taxon>Eubacteriales</taxon>
        <taxon>Clostridiaceae</taxon>
        <taxon>Lactonifactor</taxon>
    </lineage>
</organism>
<name>A0A1M5CSQ3_9CLOT</name>
<keyword evidence="1" id="KW-1133">Transmembrane helix</keyword>
<keyword evidence="1" id="KW-0812">Transmembrane</keyword>
<proteinExistence type="predicted"/>
<feature type="transmembrane region" description="Helical" evidence="1">
    <location>
        <begin position="38"/>
        <end position="57"/>
    </location>
</feature>
<keyword evidence="1" id="KW-0472">Membrane</keyword>
<gene>
    <name evidence="3" type="ORF">SAMN02745158_04275</name>
</gene>
<feature type="transmembrane region" description="Helical" evidence="1">
    <location>
        <begin position="95"/>
        <end position="112"/>
    </location>
</feature>
<dbReference type="EMBL" id="FQVI01000045">
    <property type="protein sequence ID" value="SHF57706.1"/>
    <property type="molecule type" value="Genomic_DNA"/>
</dbReference>
<dbReference type="OrthoDB" id="1956824at2"/>
<evidence type="ECO:0000313" key="4">
    <source>
        <dbReference type="Proteomes" id="UP000184245"/>
    </source>
</evidence>